<dbReference type="Proteomes" id="UP000522688">
    <property type="component" value="Unassembled WGS sequence"/>
</dbReference>
<gene>
    <name evidence="4" type="ORF">FB463_000128</name>
    <name evidence="3" type="ORF">FFA01_29490</name>
</gene>
<reference evidence="4 6" key="2">
    <citation type="submission" date="2020-07" db="EMBL/GenBank/DDBJ databases">
        <title>Sequencing the genomes of 1000 actinobacteria strains.</title>
        <authorList>
            <person name="Klenk H.-P."/>
        </authorList>
    </citation>
    <scope>NUCLEOTIDE SEQUENCE [LARGE SCALE GENOMIC DNA]</scope>
    <source>
        <strain evidence="4 6">DSM 10309</strain>
    </source>
</reference>
<comment type="caution">
    <text evidence="4">The sequence shown here is derived from an EMBL/GenBank/DDBJ whole genome shotgun (WGS) entry which is preliminary data.</text>
</comment>
<dbReference type="InterPro" id="IPR006311">
    <property type="entry name" value="TAT_signal"/>
</dbReference>
<evidence type="ECO:0000256" key="1">
    <source>
        <dbReference type="SAM" id="SignalP"/>
    </source>
</evidence>
<dbReference type="SUPFAM" id="SSF53850">
    <property type="entry name" value="Periplasmic binding protein-like II"/>
    <property type="match status" value="1"/>
</dbReference>
<dbReference type="PANTHER" id="PTHR30290">
    <property type="entry name" value="PERIPLASMIC BINDING COMPONENT OF ABC TRANSPORTER"/>
    <property type="match status" value="1"/>
</dbReference>
<dbReference type="GO" id="GO:0043190">
    <property type="term" value="C:ATP-binding cassette (ABC) transporter complex"/>
    <property type="evidence" value="ECO:0007669"/>
    <property type="project" value="InterPro"/>
</dbReference>
<feature type="chain" id="PRO_5030656760" evidence="1">
    <location>
        <begin position="37"/>
        <end position="553"/>
    </location>
</feature>
<dbReference type="Proteomes" id="UP000321154">
    <property type="component" value="Unassembled WGS sequence"/>
</dbReference>
<evidence type="ECO:0000313" key="3">
    <source>
        <dbReference type="EMBL" id="GEK84640.1"/>
    </source>
</evidence>
<accession>A0A7W3PHR2</accession>
<dbReference type="Gene3D" id="3.40.190.10">
    <property type="entry name" value="Periplasmic binding protein-like II"/>
    <property type="match status" value="1"/>
</dbReference>
<feature type="domain" description="Solute-binding protein family 5" evidence="2">
    <location>
        <begin position="97"/>
        <end position="473"/>
    </location>
</feature>
<evidence type="ECO:0000313" key="6">
    <source>
        <dbReference type="Proteomes" id="UP000522688"/>
    </source>
</evidence>
<dbReference type="RefSeq" id="WP_146856958.1">
    <property type="nucleotide sequence ID" value="NZ_BAAAHR010000010.1"/>
</dbReference>
<dbReference type="InterPro" id="IPR039424">
    <property type="entry name" value="SBP_5"/>
</dbReference>
<dbReference type="Pfam" id="PF00496">
    <property type="entry name" value="SBP_bac_5"/>
    <property type="match status" value="1"/>
</dbReference>
<feature type="signal peptide" evidence="1">
    <location>
        <begin position="1"/>
        <end position="36"/>
    </location>
</feature>
<evidence type="ECO:0000259" key="2">
    <source>
        <dbReference type="Pfam" id="PF00496"/>
    </source>
</evidence>
<dbReference type="InterPro" id="IPR000914">
    <property type="entry name" value="SBP_5_dom"/>
</dbReference>
<dbReference type="EMBL" id="BJUV01000047">
    <property type="protein sequence ID" value="GEK84640.1"/>
    <property type="molecule type" value="Genomic_DNA"/>
</dbReference>
<dbReference type="OrthoDB" id="5240629at2"/>
<proteinExistence type="predicted"/>
<dbReference type="PROSITE" id="PS51257">
    <property type="entry name" value="PROKAR_LIPOPROTEIN"/>
    <property type="match status" value="1"/>
</dbReference>
<dbReference type="PIRSF" id="PIRSF002741">
    <property type="entry name" value="MppA"/>
    <property type="match status" value="1"/>
</dbReference>
<dbReference type="GO" id="GO:0042597">
    <property type="term" value="C:periplasmic space"/>
    <property type="evidence" value="ECO:0007669"/>
    <property type="project" value="UniProtKB-ARBA"/>
</dbReference>
<keyword evidence="1" id="KW-0732">Signal</keyword>
<reference evidence="3 5" key="1">
    <citation type="submission" date="2019-07" db="EMBL/GenBank/DDBJ databases">
        <title>Whole genome shotgun sequence of Frigoribacterium faeni NBRC 103066.</title>
        <authorList>
            <person name="Hosoyama A."/>
            <person name="Uohara A."/>
            <person name="Ohji S."/>
            <person name="Ichikawa N."/>
        </authorList>
    </citation>
    <scope>NUCLEOTIDE SEQUENCE [LARGE SCALE GENOMIC DNA]</scope>
    <source>
        <strain evidence="3 5">NBRC 103066</strain>
    </source>
</reference>
<dbReference type="InterPro" id="IPR030678">
    <property type="entry name" value="Peptide/Ni-bd"/>
</dbReference>
<organism evidence="4 6">
    <name type="scientific">Frigoribacterium faeni</name>
    <dbReference type="NCBI Taxonomy" id="145483"/>
    <lineage>
        <taxon>Bacteria</taxon>
        <taxon>Bacillati</taxon>
        <taxon>Actinomycetota</taxon>
        <taxon>Actinomycetes</taxon>
        <taxon>Micrococcales</taxon>
        <taxon>Microbacteriaceae</taxon>
        <taxon>Frigoribacterium</taxon>
    </lineage>
</organism>
<dbReference type="EMBL" id="JACGWW010000001">
    <property type="protein sequence ID" value="MBA8811904.1"/>
    <property type="molecule type" value="Genomic_DNA"/>
</dbReference>
<dbReference type="GO" id="GO:0015833">
    <property type="term" value="P:peptide transport"/>
    <property type="evidence" value="ECO:0007669"/>
    <property type="project" value="TreeGrafter"/>
</dbReference>
<name>A0A7W3PHR2_9MICO</name>
<dbReference type="Gene3D" id="3.10.105.10">
    <property type="entry name" value="Dipeptide-binding Protein, Domain 3"/>
    <property type="match status" value="1"/>
</dbReference>
<sequence>MSSTARRPTRTTRRAAATGLALALAAVTGLAGCATAASAPLDLSATESQKQGGDLTYLDAEIPVSAQVQESGTWQDRALQQNITDRLLHRNADTGALEPWLAESWTVSDDGLVYTFVIRDGVSYSDGSPLDVRSVKRNLEWQTNGDPDKAITPNPVFPKAIDVSTDAATRTVTVRLDEPYAPFLGALTGWAAGLVSDATIDATREEQALYPNLIGSGPFVVESETYGKAIVLAKREGYDWAPPSAAHQGEAYLDSVTVTPVQEDSVRLGTLRAGQADLIRYLQPSEEAGLADAGFGIVSKQGVGLANQWFLKQTAPFLDDERVRRALLVGIDRDEIVDGLYTDNWRAASSIVSPGTTGYVDESAKLAYDPDAAEALLDEAGWTDRDDDGVRTRDGERLRIVTYLDVYDNTARALFQAIQAQLVRIGVELDIKETDYSSYSATAYGDPSTGALRTGWPSPDPVGFSNTFGSASDITGLGDSDPEFTRLLQAHVTAVGAADRTEALRDLQDHVIDHAYSVPIIDDSQVYAAAPRLQGFTLTDGALPTFYDAWLAE</sequence>
<dbReference type="PROSITE" id="PS51318">
    <property type="entry name" value="TAT"/>
    <property type="match status" value="1"/>
</dbReference>
<dbReference type="AlphaFoldDB" id="A0A7W3PHR2"/>
<evidence type="ECO:0000313" key="5">
    <source>
        <dbReference type="Proteomes" id="UP000321154"/>
    </source>
</evidence>
<keyword evidence="5" id="KW-1185">Reference proteome</keyword>
<protein>
    <submittedName>
        <fullName evidence="3">ABC transporter substrate-binding protein</fullName>
    </submittedName>
    <submittedName>
        <fullName evidence="4">Peptide/nickel transport system substrate-binding protein</fullName>
    </submittedName>
</protein>
<dbReference type="CDD" id="cd08492">
    <property type="entry name" value="PBP2_NikA_DppA_OppA_like_15"/>
    <property type="match status" value="1"/>
</dbReference>
<evidence type="ECO:0000313" key="4">
    <source>
        <dbReference type="EMBL" id="MBA8811904.1"/>
    </source>
</evidence>
<dbReference type="GO" id="GO:1904680">
    <property type="term" value="F:peptide transmembrane transporter activity"/>
    <property type="evidence" value="ECO:0007669"/>
    <property type="project" value="TreeGrafter"/>
</dbReference>